<evidence type="ECO:0000256" key="3">
    <source>
        <dbReference type="ARBA" id="ARBA00022741"/>
    </source>
</evidence>
<dbReference type="Gene3D" id="3.40.50.300">
    <property type="entry name" value="P-loop containing nucleotide triphosphate hydrolases"/>
    <property type="match status" value="1"/>
</dbReference>
<evidence type="ECO:0000256" key="4">
    <source>
        <dbReference type="ARBA" id="ARBA00022840"/>
    </source>
</evidence>
<dbReference type="InterPro" id="IPR003593">
    <property type="entry name" value="AAA+_ATPase"/>
</dbReference>
<protein>
    <submittedName>
        <fullName evidence="6">ABC transporter ATP-binding protein</fullName>
    </submittedName>
</protein>
<keyword evidence="2" id="KW-0813">Transport</keyword>
<feature type="domain" description="ABC transporter" evidence="5">
    <location>
        <begin position="3"/>
        <end position="225"/>
    </location>
</feature>
<dbReference type="PANTHER" id="PTHR42711:SF5">
    <property type="entry name" value="ABC TRANSPORTER ATP-BINDING PROTEIN NATA"/>
    <property type="match status" value="1"/>
</dbReference>
<dbReference type="Pfam" id="PF00005">
    <property type="entry name" value="ABC_tran"/>
    <property type="match status" value="1"/>
</dbReference>
<accession>A0AA43XJ35</accession>
<evidence type="ECO:0000313" key="7">
    <source>
        <dbReference type="Proteomes" id="UP000449710"/>
    </source>
</evidence>
<evidence type="ECO:0000313" key="6">
    <source>
        <dbReference type="EMBL" id="NBG87775.1"/>
    </source>
</evidence>
<name>A0AA43XJ35_9CLOT</name>
<gene>
    <name evidence="6" type="ORF">ISALK_04610</name>
</gene>
<comment type="similarity">
    <text evidence="1">Belongs to the ABC transporter superfamily.</text>
</comment>
<dbReference type="SMART" id="SM00382">
    <property type="entry name" value="AAA"/>
    <property type="match status" value="1"/>
</dbReference>
<dbReference type="InterPro" id="IPR027417">
    <property type="entry name" value="P-loop_NTPase"/>
</dbReference>
<dbReference type="PROSITE" id="PS50893">
    <property type="entry name" value="ABC_TRANSPORTER_2"/>
    <property type="match status" value="1"/>
</dbReference>
<dbReference type="AlphaFoldDB" id="A0AA43XJ35"/>
<dbReference type="EMBL" id="SUMG01000004">
    <property type="protein sequence ID" value="NBG87775.1"/>
    <property type="molecule type" value="Genomic_DNA"/>
</dbReference>
<dbReference type="CDD" id="cd03230">
    <property type="entry name" value="ABC_DR_subfamily_A"/>
    <property type="match status" value="1"/>
</dbReference>
<dbReference type="GO" id="GO:0005524">
    <property type="term" value="F:ATP binding"/>
    <property type="evidence" value="ECO:0007669"/>
    <property type="project" value="UniProtKB-KW"/>
</dbReference>
<dbReference type="PANTHER" id="PTHR42711">
    <property type="entry name" value="ABC TRANSPORTER ATP-BINDING PROTEIN"/>
    <property type="match status" value="1"/>
</dbReference>
<evidence type="ECO:0000256" key="1">
    <source>
        <dbReference type="ARBA" id="ARBA00005417"/>
    </source>
</evidence>
<keyword evidence="4 6" id="KW-0067">ATP-binding</keyword>
<keyword evidence="3" id="KW-0547">Nucleotide-binding</keyword>
<dbReference type="SUPFAM" id="SSF52540">
    <property type="entry name" value="P-loop containing nucleoside triphosphate hydrolases"/>
    <property type="match status" value="1"/>
</dbReference>
<dbReference type="Proteomes" id="UP000449710">
    <property type="component" value="Unassembled WGS sequence"/>
</dbReference>
<reference evidence="6 7" key="1">
    <citation type="submission" date="2019-04" db="EMBL/GenBank/DDBJ databases">
        <title>Isachenkonia alkalipeptolytica gen. nov. sp. nov. a new anaerobic, alkiliphilic organothrophic bacterium capable to reduce synthesized ferrihydrite isolated from a soda lake.</title>
        <authorList>
            <person name="Toshchakov S.V."/>
            <person name="Zavarzina D.G."/>
            <person name="Zhilina T.N."/>
            <person name="Kostrikina N.A."/>
            <person name="Kublanov I.V."/>
        </authorList>
    </citation>
    <scope>NUCLEOTIDE SEQUENCE [LARGE SCALE GENOMIC DNA]</scope>
    <source>
        <strain evidence="6 7">Z-1701</strain>
    </source>
</reference>
<sequence>MMIEVNNLVKSYGKETVLKGISFTVEEGEIFALLGPNGAGKTTTLECLEGLREYDLGEVQVFGENPKKAIEGGTIGVQLQSSSLPANLSVKDSMKLFCHWNQIKYRKDLLENLGLDVLENKAYKTLSTGQKRRLHLALALTHRPKVLFLDEPTAGLDVEARVSLHDEIRKLKKGGTTIILASHDMAEVEALCDRVGILVQGELRSMGTPGEIIREVEKEQWIEVQWKEELSNPVFQHLFDHQIIQGVHRFKTEKQLEGLREILDFTENNQLNLSDLRIQKPTLEQRFIQIAKGGM</sequence>
<dbReference type="InterPro" id="IPR003439">
    <property type="entry name" value="ABC_transporter-like_ATP-bd"/>
</dbReference>
<dbReference type="InterPro" id="IPR050763">
    <property type="entry name" value="ABC_transporter_ATP-binding"/>
</dbReference>
<evidence type="ECO:0000256" key="2">
    <source>
        <dbReference type="ARBA" id="ARBA00022448"/>
    </source>
</evidence>
<comment type="caution">
    <text evidence="6">The sequence shown here is derived from an EMBL/GenBank/DDBJ whole genome shotgun (WGS) entry which is preliminary data.</text>
</comment>
<organism evidence="6 7">
    <name type="scientific">Isachenkonia alkalipeptolytica</name>
    <dbReference type="NCBI Taxonomy" id="2565777"/>
    <lineage>
        <taxon>Bacteria</taxon>
        <taxon>Bacillati</taxon>
        <taxon>Bacillota</taxon>
        <taxon>Clostridia</taxon>
        <taxon>Eubacteriales</taxon>
        <taxon>Clostridiaceae</taxon>
        <taxon>Isachenkonia</taxon>
    </lineage>
</organism>
<evidence type="ECO:0000259" key="5">
    <source>
        <dbReference type="PROSITE" id="PS50893"/>
    </source>
</evidence>
<proteinExistence type="inferred from homology"/>
<keyword evidence="7" id="KW-1185">Reference proteome</keyword>
<dbReference type="GO" id="GO:0016887">
    <property type="term" value="F:ATP hydrolysis activity"/>
    <property type="evidence" value="ECO:0007669"/>
    <property type="project" value="InterPro"/>
</dbReference>